<dbReference type="GO" id="GO:0006397">
    <property type="term" value="P:mRNA processing"/>
    <property type="evidence" value="ECO:0007669"/>
    <property type="project" value="InterPro"/>
</dbReference>
<feature type="domain" description="G patch" evidence="2">
    <location>
        <begin position="8"/>
        <end position="62"/>
    </location>
</feature>
<dbReference type="PANTHER" id="PTHR13384:SF19">
    <property type="entry name" value="G PATCH DOMAIN-CONTAINING PROTEIN 1"/>
    <property type="match status" value="1"/>
</dbReference>
<protein>
    <recommendedName>
        <fullName evidence="2">G patch domain-containing protein</fullName>
    </recommendedName>
</protein>
<sequence length="534" mass="60031">MPPPGRAGEVLDAQGRRRFHGAFTGGFSAGYYNTAGSASGWTPSTYNSSHVQTPSDFMDEDDGVLGGSLKVDKNFNSHSLKKSKNDTRGGHVDDELIDIFMSSRIGLRLLEKLNPSKSTRKNNPNPTIVPPPKSDTYGLGYSPFKNAPEFLSARTSSRSQSSPSTKISMSSVKTGGERLNSNRLTVYDSYKSTGFSLLGTSEDNVKGNDYNNELIDYNSDSDSLKNENDDNEFNKALSSYTFPPPSIQKTSDNRSPLQGFIYIQIKSNITRYPGPRVPFSYTENHVFEADEIGGGFNVRVELRTGMKGNKFSKRGNFKAIKGMISSRFEEGKMLDSNPEVLVEIEEKKMSVFRDTFVPPPILAARLGFRISKEDKVKWTKEREEGRIKGSESFMNVLGEIAFESKEKTPVSKVTSDSSDVPIKLKGSVRPPVDLFKSIFEEGCDESTVESSSDDEIKEEDEIENCDVEVEEDNFEGKSGLVFRSRKRKIKDDCEMEDEEEEEDYRKKKSKKTKKEKKKKKKNKKEKKEKKKSHR</sequence>
<feature type="compositionally biased region" description="Basic residues" evidence="1">
    <location>
        <begin position="506"/>
        <end position="534"/>
    </location>
</feature>
<feature type="compositionally biased region" description="Polar residues" evidence="1">
    <location>
        <begin position="115"/>
        <end position="126"/>
    </location>
</feature>
<feature type="region of interest" description="Disordered" evidence="1">
    <location>
        <begin position="114"/>
        <end position="140"/>
    </location>
</feature>
<evidence type="ECO:0000256" key="1">
    <source>
        <dbReference type="SAM" id="MobiDB-lite"/>
    </source>
</evidence>
<dbReference type="InterPro" id="IPR011666">
    <property type="entry name" value="DUF1604"/>
</dbReference>
<organism evidence="3 4">
    <name type="scientific">Triparma strigata</name>
    <dbReference type="NCBI Taxonomy" id="1606541"/>
    <lineage>
        <taxon>Eukaryota</taxon>
        <taxon>Sar</taxon>
        <taxon>Stramenopiles</taxon>
        <taxon>Ochrophyta</taxon>
        <taxon>Bolidophyceae</taxon>
        <taxon>Parmales</taxon>
        <taxon>Triparmaceae</taxon>
        <taxon>Triparma</taxon>
    </lineage>
</organism>
<evidence type="ECO:0000313" key="4">
    <source>
        <dbReference type="Proteomes" id="UP001165085"/>
    </source>
</evidence>
<evidence type="ECO:0000259" key="2">
    <source>
        <dbReference type="Pfam" id="PF07713"/>
    </source>
</evidence>
<dbReference type="Proteomes" id="UP001165085">
    <property type="component" value="Unassembled WGS sequence"/>
</dbReference>
<proteinExistence type="predicted"/>
<dbReference type="PANTHER" id="PTHR13384">
    <property type="entry name" value="G PATCH DOMAIN-CONTAINING PROTEIN 1"/>
    <property type="match status" value="1"/>
</dbReference>
<name>A0A9W7B2T3_9STRA</name>
<dbReference type="GO" id="GO:0005634">
    <property type="term" value="C:nucleus"/>
    <property type="evidence" value="ECO:0007669"/>
    <property type="project" value="TreeGrafter"/>
</dbReference>
<feature type="region of interest" description="Disordered" evidence="1">
    <location>
        <begin position="152"/>
        <end position="175"/>
    </location>
</feature>
<dbReference type="AlphaFoldDB" id="A0A9W7B2T3"/>
<gene>
    <name evidence="3" type="ORF">TrST_g8970</name>
</gene>
<accession>A0A9W7B2T3</accession>
<dbReference type="GO" id="GO:0003723">
    <property type="term" value="F:RNA binding"/>
    <property type="evidence" value="ECO:0007669"/>
    <property type="project" value="TreeGrafter"/>
</dbReference>
<dbReference type="Pfam" id="PF07713">
    <property type="entry name" value="DUF1604"/>
    <property type="match status" value="1"/>
</dbReference>
<dbReference type="OrthoDB" id="20507at2759"/>
<dbReference type="EMBL" id="BRXY01000275">
    <property type="protein sequence ID" value="GMH82842.1"/>
    <property type="molecule type" value="Genomic_DNA"/>
</dbReference>
<feature type="compositionally biased region" description="Low complexity" evidence="1">
    <location>
        <begin position="152"/>
        <end position="168"/>
    </location>
</feature>
<keyword evidence="4" id="KW-1185">Reference proteome</keyword>
<feature type="compositionally biased region" description="Acidic residues" evidence="1">
    <location>
        <begin position="493"/>
        <end position="502"/>
    </location>
</feature>
<evidence type="ECO:0000313" key="3">
    <source>
        <dbReference type="EMBL" id="GMH82842.1"/>
    </source>
</evidence>
<comment type="caution">
    <text evidence="3">The sequence shown here is derived from an EMBL/GenBank/DDBJ whole genome shotgun (WGS) entry which is preliminary data.</text>
</comment>
<feature type="region of interest" description="Disordered" evidence="1">
    <location>
        <begin position="488"/>
        <end position="534"/>
    </location>
</feature>
<reference evidence="4" key="1">
    <citation type="journal article" date="2023" name="Commun. Biol.">
        <title>Genome analysis of Parmales, the sister group of diatoms, reveals the evolutionary specialization of diatoms from phago-mixotrophs to photoautotrophs.</title>
        <authorList>
            <person name="Ban H."/>
            <person name="Sato S."/>
            <person name="Yoshikawa S."/>
            <person name="Yamada K."/>
            <person name="Nakamura Y."/>
            <person name="Ichinomiya M."/>
            <person name="Sato N."/>
            <person name="Blanc-Mathieu R."/>
            <person name="Endo H."/>
            <person name="Kuwata A."/>
            <person name="Ogata H."/>
        </authorList>
    </citation>
    <scope>NUCLEOTIDE SEQUENCE [LARGE SCALE GENOMIC DNA]</scope>
    <source>
        <strain evidence="4">NIES 3701</strain>
    </source>
</reference>